<dbReference type="AlphaFoldDB" id="A0A7E4ZU09"/>
<name>A0A7E4ZU09_PANRE</name>
<evidence type="ECO:0000313" key="1">
    <source>
        <dbReference type="Proteomes" id="UP000492821"/>
    </source>
</evidence>
<accession>A0A7E4ZU09</accession>
<reference evidence="2" key="2">
    <citation type="submission" date="2020-10" db="UniProtKB">
        <authorList>
            <consortium name="WormBaseParasite"/>
        </authorList>
    </citation>
    <scope>IDENTIFICATION</scope>
</reference>
<sequence length="194" mass="21687">MERRIFLTSIPGCQNFVADYDSVHQGLLHIIVRHYRQFQKVIPTLAAVMQRLPLDLIEAVNAASSARPEEVKDRLNNVADILDSDKASASMKALIEAQDLLASYFDSTMTPTCYKKKSTTKSGKLQQIFKVKMGNADAELVLGVSKEANCPRIITSYLQKPKKPTPIAVISTPQPTKRTASGWETVTKRKRYAY</sequence>
<reference evidence="1" key="1">
    <citation type="journal article" date="2013" name="Genetics">
        <title>The draft genome and transcriptome of Panagrellus redivivus are shaped by the harsh demands of a free-living lifestyle.</title>
        <authorList>
            <person name="Srinivasan J."/>
            <person name="Dillman A.R."/>
            <person name="Macchietto M.G."/>
            <person name="Heikkinen L."/>
            <person name="Lakso M."/>
            <person name="Fracchia K.M."/>
            <person name="Antoshechkin I."/>
            <person name="Mortazavi A."/>
            <person name="Wong G."/>
            <person name="Sternberg P.W."/>
        </authorList>
    </citation>
    <scope>NUCLEOTIDE SEQUENCE [LARGE SCALE GENOMIC DNA]</scope>
    <source>
        <strain evidence="1">MT8872</strain>
    </source>
</reference>
<dbReference type="Proteomes" id="UP000492821">
    <property type="component" value="Unassembled WGS sequence"/>
</dbReference>
<evidence type="ECO:0000313" key="2">
    <source>
        <dbReference type="WBParaSite" id="Pan_g17264.t1"/>
    </source>
</evidence>
<keyword evidence="1" id="KW-1185">Reference proteome</keyword>
<protein>
    <submittedName>
        <fullName evidence="2">DH domain-containing protein</fullName>
    </submittedName>
</protein>
<dbReference type="WBParaSite" id="Pan_g17264.t1">
    <property type="protein sequence ID" value="Pan_g17264.t1"/>
    <property type="gene ID" value="Pan_g17264"/>
</dbReference>
<organism evidence="1 2">
    <name type="scientific">Panagrellus redivivus</name>
    <name type="common">Microworm</name>
    <dbReference type="NCBI Taxonomy" id="6233"/>
    <lineage>
        <taxon>Eukaryota</taxon>
        <taxon>Metazoa</taxon>
        <taxon>Ecdysozoa</taxon>
        <taxon>Nematoda</taxon>
        <taxon>Chromadorea</taxon>
        <taxon>Rhabditida</taxon>
        <taxon>Tylenchina</taxon>
        <taxon>Panagrolaimomorpha</taxon>
        <taxon>Panagrolaimoidea</taxon>
        <taxon>Panagrolaimidae</taxon>
        <taxon>Panagrellus</taxon>
    </lineage>
</organism>
<proteinExistence type="predicted"/>